<organism evidence="3 4">
    <name type="scientific">Pontiella sulfatireligans</name>
    <dbReference type="NCBI Taxonomy" id="2750658"/>
    <lineage>
        <taxon>Bacteria</taxon>
        <taxon>Pseudomonadati</taxon>
        <taxon>Kiritimatiellota</taxon>
        <taxon>Kiritimatiellia</taxon>
        <taxon>Kiritimatiellales</taxon>
        <taxon>Pontiellaceae</taxon>
        <taxon>Pontiella</taxon>
    </lineage>
</organism>
<dbReference type="Gene3D" id="1.20.1260.10">
    <property type="match status" value="1"/>
</dbReference>
<dbReference type="EMBL" id="CAAHFH010000002">
    <property type="protein sequence ID" value="VGO22609.1"/>
    <property type="molecule type" value="Genomic_DNA"/>
</dbReference>
<dbReference type="RefSeq" id="WP_136064086.1">
    <property type="nucleotide sequence ID" value="NZ_CAAHFH010000002.1"/>
</dbReference>
<evidence type="ECO:0000313" key="4">
    <source>
        <dbReference type="Proteomes" id="UP000346198"/>
    </source>
</evidence>
<dbReference type="InterPro" id="IPR009078">
    <property type="entry name" value="Ferritin-like_SF"/>
</dbReference>
<gene>
    <name evidence="3" type="ORF">SCARR_04694</name>
</gene>
<evidence type="ECO:0000259" key="2">
    <source>
        <dbReference type="Pfam" id="PF09968"/>
    </source>
</evidence>
<evidence type="ECO:0000313" key="3">
    <source>
        <dbReference type="EMBL" id="VGO22609.1"/>
    </source>
</evidence>
<feature type="chain" id="PRO_5025574185" description="DUF2202 domain-containing protein" evidence="1">
    <location>
        <begin position="26"/>
        <end position="206"/>
    </location>
</feature>
<feature type="domain" description="DUF2202" evidence="2">
    <location>
        <begin position="48"/>
        <end position="204"/>
    </location>
</feature>
<keyword evidence="4" id="KW-1185">Reference proteome</keyword>
<dbReference type="CDD" id="cd01048">
    <property type="entry name" value="Ferritin_like_AB2"/>
    <property type="match status" value="1"/>
</dbReference>
<feature type="signal peptide" evidence="1">
    <location>
        <begin position="1"/>
        <end position="25"/>
    </location>
</feature>
<dbReference type="Proteomes" id="UP000346198">
    <property type="component" value="Unassembled WGS sequence"/>
</dbReference>
<name>A0A6C2UR71_9BACT</name>
<keyword evidence="1" id="KW-0732">Signal</keyword>
<evidence type="ECO:0000256" key="1">
    <source>
        <dbReference type="SAM" id="SignalP"/>
    </source>
</evidence>
<proteinExistence type="predicted"/>
<dbReference type="Pfam" id="PF09968">
    <property type="entry name" value="DUF2202"/>
    <property type="match status" value="1"/>
</dbReference>
<reference evidence="3 4" key="1">
    <citation type="submission" date="2019-04" db="EMBL/GenBank/DDBJ databases">
        <authorList>
            <person name="Van Vliet M D."/>
        </authorList>
    </citation>
    <scope>NUCLEOTIDE SEQUENCE [LARGE SCALE GENOMIC DNA]</scope>
    <source>
        <strain evidence="3 4">F21</strain>
    </source>
</reference>
<dbReference type="InterPro" id="IPR012347">
    <property type="entry name" value="Ferritin-like"/>
</dbReference>
<dbReference type="AlphaFoldDB" id="A0A6C2UR71"/>
<protein>
    <recommendedName>
        <fullName evidence="2">DUF2202 domain-containing protein</fullName>
    </recommendedName>
</protein>
<accession>A0A6C2UR71</accession>
<dbReference type="InterPro" id="IPR019243">
    <property type="entry name" value="DUF2202"/>
</dbReference>
<sequence length="206" mass="22411">MKRNTWSSLVLCGLVSGWLMQPAMAGKGKGNGGGKPAPAPVLTEAEAADLLFMREEEKLARDVYIILYAEWGNQVFDNISQSEQKHTDTVLGLIEKYGLSDPALPGIGDFADEELQHLFNDLIAAGMAGQLEALMVGALIEEVDMEDIVLAMDRTDEADILNAYGNLLDGSGNHLNSFVKNIEAMTGVPYVAQWLTQEEVNELLGR</sequence>
<dbReference type="SUPFAM" id="SSF47240">
    <property type="entry name" value="Ferritin-like"/>
    <property type="match status" value="1"/>
</dbReference>